<evidence type="ECO:0000313" key="1">
    <source>
        <dbReference type="EMBL" id="RRT78121.1"/>
    </source>
</evidence>
<reference evidence="1 2" key="1">
    <citation type="journal article" date="2014" name="Agronomy (Basel)">
        <title>A Draft Genome Sequence for Ensete ventricosum, the Drought-Tolerant Tree Against Hunger.</title>
        <authorList>
            <person name="Harrison J."/>
            <person name="Moore K.A."/>
            <person name="Paszkiewicz K."/>
            <person name="Jones T."/>
            <person name="Grant M."/>
            <person name="Ambacheew D."/>
            <person name="Muzemil S."/>
            <person name="Studholme D.J."/>
        </authorList>
    </citation>
    <scope>NUCLEOTIDE SEQUENCE [LARGE SCALE GENOMIC DNA]</scope>
</reference>
<feature type="non-terminal residue" evidence="1">
    <location>
        <position position="1"/>
    </location>
</feature>
<accession>A0A427APH0</accession>
<evidence type="ECO:0000313" key="2">
    <source>
        <dbReference type="Proteomes" id="UP000287651"/>
    </source>
</evidence>
<dbReference type="Proteomes" id="UP000287651">
    <property type="component" value="Unassembled WGS sequence"/>
</dbReference>
<dbReference type="EMBL" id="AMZH03001757">
    <property type="protein sequence ID" value="RRT78121.1"/>
    <property type="molecule type" value="Genomic_DNA"/>
</dbReference>
<dbReference type="AlphaFoldDB" id="A0A427APH0"/>
<protein>
    <submittedName>
        <fullName evidence="1">Uncharacterized protein</fullName>
    </submittedName>
</protein>
<name>A0A427APH0_ENSVE</name>
<organism evidence="1 2">
    <name type="scientific">Ensete ventricosum</name>
    <name type="common">Abyssinian banana</name>
    <name type="synonym">Musa ensete</name>
    <dbReference type="NCBI Taxonomy" id="4639"/>
    <lineage>
        <taxon>Eukaryota</taxon>
        <taxon>Viridiplantae</taxon>
        <taxon>Streptophyta</taxon>
        <taxon>Embryophyta</taxon>
        <taxon>Tracheophyta</taxon>
        <taxon>Spermatophyta</taxon>
        <taxon>Magnoliopsida</taxon>
        <taxon>Liliopsida</taxon>
        <taxon>Zingiberales</taxon>
        <taxon>Musaceae</taxon>
        <taxon>Ensete</taxon>
    </lineage>
</organism>
<proteinExistence type="predicted"/>
<comment type="caution">
    <text evidence="1">The sequence shown here is derived from an EMBL/GenBank/DDBJ whole genome shotgun (WGS) entry which is preliminary data.</text>
</comment>
<gene>
    <name evidence="1" type="ORF">B296_00027595</name>
</gene>
<sequence length="159" mass="17578">VRIGKVANVRAFAVFFVDWTDFSGGFGVDQMLCTRSYPQDDSPHYATDSLLRSTCGKNNNVASEMAQVTGAQMQNSATHRVIDDHELVCATADIVGDDKFLDALDDDEILELALCPEAAIHLQEMKDQLIAVSNELLDNATKLSPQDCENLRQKRFVLV</sequence>